<comment type="caution">
    <text evidence="1">The sequence shown here is derived from an EMBL/GenBank/DDBJ whole genome shotgun (WGS) entry which is preliminary data.</text>
</comment>
<evidence type="ECO:0000313" key="2">
    <source>
        <dbReference type="Proteomes" id="UP001501771"/>
    </source>
</evidence>
<protein>
    <submittedName>
        <fullName evidence="1">OsmC family protein</fullName>
    </submittedName>
</protein>
<reference evidence="2" key="1">
    <citation type="journal article" date="2019" name="Int. J. Syst. Evol. Microbiol.">
        <title>The Global Catalogue of Microorganisms (GCM) 10K type strain sequencing project: providing services to taxonomists for standard genome sequencing and annotation.</title>
        <authorList>
            <consortium name="The Broad Institute Genomics Platform"/>
            <consortium name="The Broad Institute Genome Sequencing Center for Infectious Disease"/>
            <person name="Wu L."/>
            <person name="Ma J."/>
        </authorList>
    </citation>
    <scope>NUCLEOTIDE SEQUENCE [LARGE SCALE GENOMIC DNA]</scope>
    <source>
        <strain evidence="2">JCM 16022</strain>
    </source>
</reference>
<dbReference type="InterPro" id="IPR003718">
    <property type="entry name" value="OsmC/Ohr_fam"/>
</dbReference>
<dbReference type="SUPFAM" id="SSF82784">
    <property type="entry name" value="OsmC-like"/>
    <property type="match status" value="1"/>
</dbReference>
<gene>
    <name evidence="1" type="ORF">GCM10009844_31830</name>
</gene>
<dbReference type="InterPro" id="IPR015946">
    <property type="entry name" value="KH_dom-like_a/b"/>
</dbReference>
<name>A0ABP5LS07_9ACTN</name>
<dbReference type="Gene3D" id="3.30.300.20">
    <property type="match status" value="1"/>
</dbReference>
<dbReference type="Proteomes" id="UP001501771">
    <property type="component" value="Unassembled WGS sequence"/>
</dbReference>
<dbReference type="EMBL" id="BAAAQR010000010">
    <property type="protein sequence ID" value="GAA2150647.1"/>
    <property type="molecule type" value="Genomic_DNA"/>
</dbReference>
<sequence>MSDETADSTLRSIDLTRIGERRYKATNSRGGVLPIGSGDDPDFTPVELLLAALAGCGAIDVDIITGRRSDAETFDARATGHKVRDEQGSHVVGLTVTYDVTFPEGEAGDRAREVLPQTLQRVRDRLCTVGRTVAIGEPVEYVEGDL</sequence>
<dbReference type="RefSeq" id="WP_344154324.1">
    <property type="nucleotide sequence ID" value="NZ_BAAAQR010000010.1"/>
</dbReference>
<dbReference type="Pfam" id="PF02566">
    <property type="entry name" value="OsmC"/>
    <property type="match status" value="1"/>
</dbReference>
<evidence type="ECO:0000313" key="1">
    <source>
        <dbReference type="EMBL" id="GAA2150647.1"/>
    </source>
</evidence>
<keyword evidence="2" id="KW-1185">Reference proteome</keyword>
<accession>A0ABP5LS07</accession>
<organism evidence="1 2">
    <name type="scientific">Nocardioides koreensis</name>
    <dbReference type="NCBI Taxonomy" id="433651"/>
    <lineage>
        <taxon>Bacteria</taxon>
        <taxon>Bacillati</taxon>
        <taxon>Actinomycetota</taxon>
        <taxon>Actinomycetes</taxon>
        <taxon>Propionibacteriales</taxon>
        <taxon>Nocardioidaceae</taxon>
        <taxon>Nocardioides</taxon>
    </lineage>
</organism>
<proteinExistence type="predicted"/>
<dbReference type="InterPro" id="IPR036102">
    <property type="entry name" value="OsmC/Ohrsf"/>
</dbReference>